<dbReference type="InterPro" id="IPR050951">
    <property type="entry name" value="Retrovirus_Pol_polyprotein"/>
</dbReference>
<feature type="domain" description="Integrase catalytic" evidence="2">
    <location>
        <begin position="11"/>
        <end position="172"/>
    </location>
</feature>
<feature type="compositionally biased region" description="Pro residues" evidence="1">
    <location>
        <begin position="311"/>
        <end position="330"/>
    </location>
</feature>
<proteinExistence type="predicted"/>
<sequence>QFRSCPPRSVLQPWPLPGAVCTRLHIDYLGPINKTTYCFVIQDSTSKWIENYFVPSATASVAIDRLLEVFARFGLPRAITSDGAKCFTGQEFRNFLQTYGIIHLTGPPFHPQANGAGESAVKIIHNCIRKALAVSPQKTSLKTFVDKYLFQHRNTIHSGIGDTPAGMLLKKKPLILFDLMKPTSEDVVLGRQISMTKHGGGNRNLTLAKNDTVWARDFREGHPKWTRGTIVEVLGQQTFLLKTEDEKLWRRHIDQLWPGSQKENSLSATDPQTSNVPPKPHEDLPLGSGLVPDGVQPRVSQSNTTPAAQPCSPPKPGRTPPKSATPPRTPRPQRERKEPDWYRP</sequence>
<reference evidence="3" key="1">
    <citation type="journal article" date="2014" name="PLoS ONE">
        <title>Transcriptome-Based Identification of ABC Transporters in the Western Tarnished Plant Bug Lygus hesperus.</title>
        <authorList>
            <person name="Hull J.J."/>
            <person name="Chaney K."/>
            <person name="Geib S.M."/>
            <person name="Fabrick J.A."/>
            <person name="Brent C.S."/>
            <person name="Walsh D."/>
            <person name="Lavine L.C."/>
        </authorList>
    </citation>
    <scope>NUCLEOTIDE SEQUENCE</scope>
</reference>
<organism evidence="3">
    <name type="scientific">Lygus hesperus</name>
    <name type="common">Western plant bug</name>
    <dbReference type="NCBI Taxonomy" id="30085"/>
    <lineage>
        <taxon>Eukaryota</taxon>
        <taxon>Metazoa</taxon>
        <taxon>Ecdysozoa</taxon>
        <taxon>Arthropoda</taxon>
        <taxon>Hexapoda</taxon>
        <taxon>Insecta</taxon>
        <taxon>Pterygota</taxon>
        <taxon>Neoptera</taxon>
        <taxon>Paraneoptera</taxon>
        <taxon>Hemiptera</taxon>
        <taxon>Heteroptera</taxon>
        <taxon>Panheteroptera</taxon>
        <taxon>Cimicomorpha</taxon>
        <taxon>Miridae</taxon>
        <taxon>Mirini</taxon>
        <taxon>Lygus</taxon>
    </lineage>
</organism>
<feature type="region of interest" description="Disordered" evidence="1">
    <location>
        <begin position="260"/>
        <end position="344"/>
    </location>
</feature>
<dbReference type="PANTHER" id="PTHR37984">
    <property type="entry name" value="PROTEIN CBG26694"/>
    <property type="match status" value="1"/>
</dbReference>
<feature type="non-terminal residue" evidence="3">
    <location>
        <position position="1"/>
    </location>
</feature>
<feature type="compositionally biased region" description="Basic and acidic residues" evidence="1">
    <location>
        <begin position="332"/>
        <end position="344"/>
    </location>
</feature>
<dbReference type="AlphaFoldDB" id="A0A0A9XIL9"/>
<gene>
    <name evidence="3" type="primary">K02A2.6_63</name>
    <name evidence="3" type="ORF">CM83_32</name>
</gene>
<dbReference type="PROSITE" id="PS50994">
    <property type="entry name" value="INTEGRASE"/>
    <property type="match status" value="1"/>
</dbReference>
<evidence type="ECO:0000313" key="3">
    <source>
        <dbReference type="EMBL" id="JAG19839.1"/>
    </source>
</evidence>
<feature type="compositionally biased region" description="Polar residues" evidence="1">
    <location>
        <begin position="298"/>
        <end position="307"/>
    </location>
</feature>
<dbReference type="InterPro" id="IPR012337">
    <property type="entry name" value="RNaseH-like_sf"/>
</dbReference>
<dbReference type="PANTHER" id="PTHR37984:SF5">
    <property type="entry name" value="PROTEIN NYNRIN-LIKE"/>
    <property type="match status" value="1"/>
</dbReference>
<evidence type="ECO:0000256" key="1">
    <source>
        <dbReference type="SAM" id="MobiDB-lite"/>
    </source>
</evidence>
<dbReference type="InterPro" id="IPR036397">
    <property type="entry name" value="RNaseH_sf"/>
</dbReference>
<name>A0A0A9XIL9_LYGHE</name>
<dbReference type="Gene3D" id="3.30.420.10">
    <property type="entry name" value="Ribonuclease H-like superfamily/Ribonuclease H"/>
    <property type="match status" value="1"/>
</dbReference>
<feature type="compositionally biased region" description="Polar residues" evidence="1">
    <location>
        <begin position="261"/>
        <end position="276"/>
    </location>
</feature>
<protein>
    <submittedName>
        <fullName evidence="3">Uncharacterized protein K02A2.6</fullName>
    </submittedName>
</protein>
<evidence type="ECO:0000259" key="2">
    <source>
        <dbReference type="PROSITE" id="PS50994"/>
    </source>
</evidence>
<dbReference type="EMBL" id="GBHO01023765">
    <property type="protein sequence ID" value="JAG19839.1"/>
    <property type="molecule type" value="Transcribed_RNA"/>
</dbReference>
<dbReference type="SUPFAM" id="SSF53098">
    <property type="entry name" value="Ribonuclease H-like"/>
    <property type="match status" value="1"/>
</dbReference>
<dbReference type="Pfam" id="PF00665">
    <property type="entry name" value="rve"/>
    <property type="match status" value="1"/>
</dbReference>
<dbReference type="InterPro" id="IPR001584">
    <property type="entry name" value="Integrase_cat-core"/>
</dbReference>
<accession>A0A0A9XIL9</accession>
<dbReference type="GO" id="GO:0015074">
    <property type="term" value="P:DNA integration"/>
    <property type="evidence" value="ECO:0007669"/>
    <property type="project" value="InterPro"/>
</dbReference>
<reference evidence="3" key="2">
    <citation type="submission" date="2014-07" db="EMBL/GenBank/DDBJ databases">
        <authorList>
            <person name="Hull J."/>
        </authorList>
    </citation>
    <scope>NUCLEOTIDE SEQUENCE</scope>
</reference>
<dbReference type="GO" id="GO:0003676">
    <property type="term" value="F:nucleic acid binding"/>
    <property type="evidence" value="ECO:0007669"/>
    <property type="project" value="InterPro"/>
</dbReference>